<dbReference type="Pfam" id="PF00581">
    <property type="entry name" value="Rhodanese"/>
    <property type="match status" value="1"/>
</dbReference>
<dbReference type="EMBL" id="MU853340">
    <property type="protein sequence ID" value="KAK4113009.1"/>
    <property type="molecule type" value="Genomic_DNA"/>
</dbReference>
<protein>
    <submittedName>
        <fullName evidence="2">Cysteine synthase</fullName>
    </submittedName>
</protein>
<dbReference type="InterPro" id="IPR001926">
    <property type="entry name" value="TrpB-like_PALP"/>
</dbReference>
<name>A0AAN6TEK4_9PEZI</name>
<comment type="caution">
    <text evidence="2">The sequence shown here is derived from an EMBL/GenBank/DDBJ whole genome shotgun (WGS) entry which is preliminary data.</text>
</comment>
<dbReference type="GeneID" id="89940881"/>
<dbReference type="Gene3D" id="3.40.50.1100">
    <property type="match status" value="2"/>
</dbReference>
<dbReference type="InterPro" id="IPR050214">
    <property type="entry name" value="Cys_Synth/Cystath_Beta-Synth"/>
</dbReference>
<dbReference type="AlphaFoldDB" id="A0AAN6TEK4"/>
<proteinExistence type="predicted"/>
<dbReference type="InterPro" id="IPR036052">
    <property type="entry name" value="TrpB-like_PALP_sf"/>
</dbReference>
<dbReference type="CDD" id="cd00158">
    <property type="entry name" value="RHOD"/>
    <property type="match status" value="1"/>
</dbReference>
<reference evidence="2" key="1">
    <citation type="journal article" date="2023" name="Mol. Phylogenet. Evol.">
        <title>Genome-scale phylogeny and comparative genomics of the fungal order Sordariales.</title>
        <authorList>
            <person name="Hensen N."/>
            <person name="Bonometti L."/>
            <person name="Westerberg I."/>
            <person name="Brannstrom I.O."/>
            <person name="Guillou S."/>
            <person name="Cros-Aarteil S."/>
            <person name="Calhoun S."/>
            <person name="Haridas S."/>
            <person name="Kuo A."/>
            <person name="Mondo S."/>
            <person name="Pangilinan J."/>
            <person name="Riley R."/>
            <person name="LaButti K."/>
            <person name="Andreopoulos B."/>
            <person name="Lipzen A."/>
            <person name="Chen C."/>
            <person name="Yan M."/>
            <person name="Daum C."/>
            <person name="Ng V."/>
            <person name="Clum A."/>
            <person name="Steindorff A."/>
            <person name="Ohm R.A."/>
            <person name="Martin F."/>
            <person name="Silar P."/>
            <person name="Natvig D.O."/>
            <person name="Lalanne C."/>
            <person name="Gautier V."/>
            <person name="Ament-Velasquez S.L."/>
            <person name="Kruys A."/>
            <person name="Hutchinson M.I."/>
            <person name="Powell A.J."/>
            <person name="Barry K."/>
            <person name="Miller A.N."/>
            <person name="Grigoriev I.V."/>
            <person name="Debuchy R."/>
            <person name="Gladieux P."/>
            <person name="Hiltunen Thoren M."/>
            <person name="Johannesson H."/>
        </authorList>
    </citation>
    <scope>NUCLEOTIDE SEQUENCE</scope>
    <source>
        <strain evidence="2">CBS 508.74</strain>
    </source>
</reference>
<dbReference type="SUPFAM" id="SSF53686">
    <property type="entry name" value="Tryptophan synthase beta subunit-like PLP-dependent enzymes"/>
    <property type="match status" value="1"/>
</dbReference>
<feature type="domain" description="Rhodanese" evidence="1">
    <location>
        <begin position="418"/>
        <end position="534"/>
    </location>
</feature>
<evidence type="ECO:0000313" key="2">
    <source>
        <dbReference type="EMBL" id="KAK4113009.1"/>
    </source>
</evidence>
<organism evidence="2 3">
    <name type="scientific">Canariomyces notabilis</name>
    <dbReference type="NCBI Taxonomy" id="2074819"/>
    <lineage>
        <taxon>Eukaryota</taxon>
        <taxon>Fungi</taxon>
        <taxon>Dikarya</taxon>
        <taxon>Ascomycota</taxon>
        <taxon>Pezizomycotina</taxon>
        <taxon>Sordariomycetes</taxon>
        <taxon>Sordariomycetidae</taxon>
        <taxon>Sordariales</taxon>
        <taxon>Chaetomiaceae</taxon>
        <taxon>Canariomyces</taxon>
    </lineage>
</organism>
<dbReference type="Pfam" id="PF00291">
    <property type="entry name" value="PALP"/>
    <property type="match status" value="1"/>
</dbReference>
<dbReference type="InterPro" id="IPR036873">
    <property type="entry name" value="Rhodanese-like_dom_sf"/>
</dbReference>
<dbReference type="PANTHER" id="PTHR10314">
    <property type="entry name" value="CYSTATHIONINE BETA-SYNTHASE"/>
    <property type="match status" value="1"/>
</dbReference>
<accession>A0AAN6TEK4</accession>
<gene>
    <name evidence="2" type="ORF">N656DRAFT_789134</name>
</gene>
<dbReference type="Gene3D" id="3.40.250.10">
    <property type="entry name" value="Rhodanese-like domain"/>
    <property type="match status" value="1"/>
</dbReference>
<dbReference type="RefSeq" id="XP_064670579.1">
    <property type="nucleotide sequence ID" value="XM_064816756.1"/>
</dbReference>
<evidence type="ECO:0000259" key="1">
    <source>
        <dbReference type="PROSITE" id="PS50206"/>
    </source>
</evidence>
<sequence>MNVFRGPTSVADFFDPDKNPPLPLIEIPDRLNPFRQDGVRIYAKMLTHLPAQNVKSLPALRMLRGIPEARHNTIVEASSGSTVLSLGIIARVLWGHNDVNAYVTNKKHPESLSLLRFFGISPHLYSGLAQQEPTDETGIMCRLRRLAAKRRDVTYPGQYDNENNWRAHEQWTGPQILQQLPEINIFCTTVGTGGCITGTSAYLKSKKPSVRTLGVFNVFGDPTPGPRHFEGFNSCGFPWAQTVDDFVEVASVDSYRASMHLSREGLIAGPSSGQALCGLLDYIGRLKKTGELGKLANNTTGEVSCVFTCSDLPYQYLAGYFQKLEEAEFPPIQNKLRHDERWILDPLKAAEMLQDRVRPVTSEKAINISLTTLDSVVDADPLNPRRVSRFLSTLRSCLGHSASHKSNPRCCHLHPEPDLYAPAVLDLRAKTAFEKHHVPGSIHLPLDGLTPELAGGDLFGDPEAVFSIWNSIQSRFSEAGVLKLLDGIKISQRAVILVCYDGDASRLGTSTLRHQGIEAFSVKGGFRALSEVVRR</sequence>
<dbReference type="PROSITE" id="PS50206">
    <property type="entry name" value="RHODANESE_3"/>
    <property type="match status" value="1"/>
</dbReference>
<keyword evidence="3" id="KW-1185">Reference proteome</keyword>
<dbReference type="SUPFAM" id="SSF52821">
    <property type="entry name" value="Rhodanese/Cell cycle control phosphatase"/>
    <property type="match status" value="1"/>
</dbReference>
<evidence type="ECO:0000313" key="3">
    <source>
        <dbReference type="Proteomes" id="UP001302812"/>
    </source>
</evidence>
<dbReference type="InterPro" id="IPR001763">
    <property type="entry name" value="Rhodanese-like_dom"/>
</dbReference>
<dbReference type="Proteomes" id="UP001302812">
    <property type="component" value="Unassembled WGS sequence"/>
</dbReference>
<reference evidence="2" key="2">
    <citation type="submission" date="2023-05" db="EMBL/GenBank/DDBJ databases">
        <authorList>
            <consortium name="Lawrence Berkeley National Laboratory"/>
            <person name="Steindorff A."/>
            <person name="Hensen N."/>
            <person name="Bonometti L."/>
            <person name="Westerberg I."/>
            <person name="Brannstrom I.O."/>
            <person name="Guillou S."/>
            <person name="Cros-Aarteil S."/>
            <person name="Calhoun S."/>
            <person name="Haridas S."/>
            <person name="Kuo A."/>
            <person name="Mondo S."/>
            <person name="Pangilinan J."/>
            <person name="Riley R."/>
            <person name="Labutti K."/>
            <person name="Andreopoulos B."/>
            <person name="Lipzen A."/>
            <person name="Chen C."/>
            <person name="Yanf M."/>
            <person name="Daum C."/>
            <person name="Ng V."/>
            <person name="Clum A."/>
            <person name="Ohm R."/>
            <person name="Martin F."/>
            <person name="Silar P."/>
            <person name="Natvig D."/>
            <person name="Lalanne C."/>
            <person name="Gautier V."/>
            <person name="Ament-Velasquez S.L."/>
            <person name="Kruys A."/>
            <person name="Hutchinson M.I."/>
            <person name="Powell A.J."/>
            <person name="Barry K."/>
            <person name="Miller A.N."/>
            <person name="Grigoriev I.V."/>
            <person name="Debuchy R."/>
            <person name="Gladieux P."/>
            <person name="Thoren M.H."/>
            <person name="Johannesson H."/>
        </authorList>
    </citation>
    <scope>NUCLEOTIDE SEQUENCE</scope>
    <source>
        <strain evidence="2">CBS 508.74</strain>
    </source>
</reference>